<dbReference type="Pfam" id="PF02902">
    <property type="entry name" value="Peptidase_C48"/>
    <property type="match status" value="1"/>
</dbReference>
<dbReference type="PROSITE" id="PS50600">
    <property type="entry name" value="ULP_PROTEASE"/>
    <property type="match status" value="1"/>
</dbReference>
<dbReference type="Proteomes" id="UP000887574">
    <property type="component" value="Unplaced"/>
</dbReference>
<dbReference type="AlphaFoldDB" id="A0A915D3I0"/>
<sequence>MQASVQKKAMESRQAPRAIIVQSIQDMDEDSRPFILDIFSYNIVLVPIHLPGHWSLIAIHVDKKAIVYYDSLKSGRMEILYTIWQFLVDDNANKQKLELGDDAWTYHRGGSGGEHGGGGSGGAQAGGKHGGGGGGNGGAQRGGPQGGGGGGGGGIGGGGGGGRHGNGVHWNMVGGGGGGGAHIGGGAGAEKNIWGGGGAQKGGEGVVHTMELVEGMEAEEGVEADSALDS</sequence>
<feature type="compositionally biased region" description="Gly residues" evidence="4">
    <location>
        <begin position="109"/>
        <end position="165"/>
    </location>
</feature>
<feature type="domain" description="Ubiquitin-like protease family profile" evidence="5">
    <location>
        <begin position="1"/>
        <end position="230"/>
    </location>
</feature>
<evidence type="ECO:0000259" key="5">
    <source>
        <dbReference type="PROSITE" id="PS50600"/>
    </source>
</evidence>
<evidence type="ECO:0000256" key="4">
    <source>
        <dbReference type="SAM" id="MobiDB-lite"/>
    </source>
</evidence>
<protein>
    <submittedName>
        <fullName evidence="7">Ubiquitin-like protease family profile domain-containing protein</fullName>
    </submittedName>
</protein>
<evidence type="ECO:0000313" key="6">
    <source>
        <dbReference type="Proteomes" id="UP000887574"/>
    </source>
</evidence>
<dbReference type="Gene3D" id="3.40.395.10">
    <property type="entry name" value="Adenoviral Proteinase, Chain A"/>
    <property type="match status" value="1"/>
</dbReference>
<organism evidence="6 7">
    <name type="scientific">Ditylenchus dipsaci</name>
    <dbReference type="NCBI Taxonomy" id="166011"/>
    <lineage>
        <taxon>Eukaryota</taxon>
        <taxon>Metazoa</taxon>
        <taxon>Ecdysozoa</taxon>
        <taxon>Nematoda</taxon>
        <taxon>Chromadorea</taxon>
        <taxon>Rhabditida</taxon>
        <taxon>Tylenchina</taxon>
        <taxon>Tylenchomorpha</taxon>
        <taxon>Sphaerularioidea</taxon>
        <taxon>Anguinidae</taxon>
        <taxon>Anguininae</taxon>
        <taxon>Ditylenchus</taxon>
    </lineage>
</organism>
<keyword evidence="2" id="KW-0645">Protease</keyword>
<evidence type="ECO:0000256" key="1">
    <source>
        <dbReference type="ARBA" id="ARBA00005234"/>
    </source>
</evidence>
<dbReference type="GO" id="GO:0008234">
    <property type="term" value="F:cysteine-type peptidase activity"/>
    <property type="evidence" value="ECO:0007669"/>
    <property type="project" value="InterPro"/>
</dbReference>
<feature type="region of interest" description="Disordered" evidence="4">
    <location>
        <begin position="108"/>
        <end position="173"/>
    </location>
</feature>
<dbReference type="InterPro" id="IPR038765">
    <property type="entry name" value="Papain-like_cys_pep_sf"/>
</dbReference>
<evidence type="ECO:0000313" key="7">
    <source>
        <dbReference type="WBParaSite" id="jg15019"/>
    </source>
</evidence>
<accession>A0A915D3I0</accession>
<keyword evidence="3" id="KW-0378">Hydrolase</keyword>
<dbReference type="SUPFAM" id="SSF54001">
    <property type="entry name" value="Cysteine proteinases"/>
    <property type="match status" value="1"/>
</dbReference>
<dbReference type="WBParaSite" id="jg15019">
    <property type="protein sequence ID" value="jg15019"/>
    <property type="gene ID" value="jg15019"/>
</dbReference>
<name>A0A915D3I0_9BILA</name>
<dbReference type="InterPro" id="IPR003653">
    <property type="entry name" value="Peptidase_C48_C"/>
</dbReference>
<evidence type="ECO:0000256" key="2">
    <source>
        <dbReference type="ARBA" id="ARBA00022670"/>
    </source>
</evidence>
<keyword evidence="6" id="KW-1185">Reference proteome</keyword>
<evidence type="ECO:0000256" key="3">
    <source>
        <dbReference type="ARBA" id="ARBA00022801"/>
    </source>
</evidence>
<comment type="similarity">
    <text evidence="1">Belongs to the peptidase C48 family.</text>
</comment>
<proteinExistence type="inferred from homology"/>
<reference evidence="7" key="1">
    <citation type="submission" date="2022-11" db="UniProtKB">
        <authorList>
            <consortium name="WormBaseParasite"/>
        </authorList>
    </citation>
    <scope>IDENTIFICATION</scope>
</reference>
<dbReference type="GO" id="GO:0006508">
    <property type="term" value="P:proteolysis"/>
    <property type="evidence" value="ECO:0007669"/>
    <property type="project" value="UniProtKB-KW"/>
</dbReference>